<name>V8PAN2_OPHHA</name>
<evidence type="ECO:0000256" key="1">
    <source>
        <dbReference type="ARBA" id="ARBA00023054"/>
    </source>
</evidence>
<feature type="non-terminal residue" evidence="4">
    <location>
        <position position="1"/>
    </location>
</feature>
<dbReference type="GO" id="GO:0000977">
    <property type="term" value="F:RNA polymerase II transcription regulatory region sequence-specific DNA binding"/>
    <property type="evidence" value="ECO:0007669"/>
    <property type="project" value="TreeGrafter"/>
</dbReference>
<accession>V8PAN2</accession>
<dbReference type="OrthoDB" id="10257567at2759"/>
<feature type="compositionally biased region" description="Acidic residues" evidence="3">
    <location>
        <begin position="204"/>
        <end position="213"/>
    </location>
</feature>
<evidence type="ECO:0000256" key="3">
    <source>
        <dbReference type="SAM" id="MobiDB-lite"/>
    </source>
</evidence>
<comment type="caution">
    <text evidence="4">The sequence shown here is derived from an EMBL/GenBank/DDBJ whole genome shotgun (WGS) entry which is preliminary data.</text>
</comment>
<dbReference type="AlphaFoldDB" id="V8PAN2"/>
<protein>
    <submittedName>
        <fullName evidence="4">Homeobox protein cut-like 2</fullName>
    </submittedName>
</protein>
<evidence type="ECO:0000256" key="2">
    <source>
        <dbReference type="SAM" id="Coils"/>
    </source>
</evidence>
<evidence type="ECO:0000313" key="4">
    <source>
        <dbReference type="EMBL" id="ETE71609.1"/>
    </source>
</evidence>
<keyword evidence="4" id="KW-0371">Homeobox</keyword>
<dbReference type="EMBL" id="AZIM01000337">
    <property type="protein sequence ID" value="ETE71609.1"/>
    <property type="molecule type" value="Genomic_DNA"/>
</dbReference>
<feature type="coiled-coil region" evidence="2">
    <location>
        <begin position="88"/>
        <end position="147"/>
    </location>
</feature>
<sequence>MERRSGMDRHLAAAFHPFSRTDEVAMIMTNLEKANQRAEAAQREVESLREQLATVNSSLRLACCSPQGPSGDKVNYSLCPGPRLEAALAAKDREILRLLKEIQHLQNSMQEMEDSSANQIADLERQLAAKSEAIEKLEEKLRAQSDYEEIKTELSILKAMKLASSDCNLSQSISKPSDTLFLGKDSFYTSQKYLLEKPNLTTSPEEDASEDESVKDSMGPEQPYPSPQQLLHPPREDSTSPPLLQPLLAPTVAPEVLGTFAPGSSGPGCW</sequence>
<dbReference type="GO" id="GO:0000981">
    <property type="term" value="F:DNA-binding transcription factor activity, RNA polymerase II-specific"/>
    <property type="evidence" value="ECO:0007669"/>
    <property type="project" value="TreeGrafter"/>
</dbReference>
<evidence type="ECO:0000313" key="5">
    <source>
        <dbReference type="Proteomes" id="UP000018936"/>
    </source>
</evidence>
<reference evidence="4 5" key="1">
    <citation type="journal article" date="2013" name="Proc. Natl. Acad. Sci. U.S.A.">
        <title>The king cobra genome reveals dynamic gene evolution and adaptation in the snake venom system.</title>
        <authorList>
            <person name="Vonk F.J."/>
            <person name="Casewell N.R."/>
            <person name="Henkel C.V."/>
            <person name="Heimberg A.M."/>
            <person name="Jansen H.J."/>
            <person name="McCleary R.J."/>
            <person name="Kerkkamp H.M."/>
            <person name="Vos R.A."/>
            <person name="Guerreiro I."/>
            <person name="Calvete J.J."/>
            <person name="Wuster W."/>
            <person name="Woods A.E."/>
            <person name="Logan J.M."/>
            <person name="Harrison R.A."/>
            <person name="Castoe T.A."/>
            <person name="de Koning A.P."/>
            <person name="Pollock D.D."/>
            <person name="Yandell M."/>
            <person name="Calderon D."/>
            <person name="Renjifo C."/>
            <person name="Currier R.B."/>
            <person name="Salgado D."/>
            <person name="Pla D."/>
            <person name="Sanz L."/>
            <person name="Hyder A.S."/>
            <person name="Ribeiro J.M."/>
            <person name="Arntzen J.W."/>
            <person name="van den Thillart G.E."/>
            <person name="Boetzer M."/>
            <person name="Pirovano W."/>
            <person name="Dirks R.P."/>
            <person name="Spaink H.P."/>
            <person name="Duboule D."/>
            <person name="McGlinn E."/>
            <person name="Kini R.M."/>
            <person name="Richardson M.K."/>
        </authorList>
    </citation>
    <scope>NUCLEOTIDE SEQUENCE</scope>
    <source>
        <tissue evidence="4">Blood</tissue>
    </source>
</reference>
<keyword evidence="5" id="KW-1185">Reference proteome</keyword>
<proteinExistence type="predicted"/>
<dbReference type="PANTHER" id="PTHR14043">
    <property type="entry name" value="CCAAT DISPLACEMENT PROTEIN-RELATED"/>
    <property type="match status" value="1"/>
</dbReference>
<feature type="region of interest" description="Disordered" evidence="3">
    <location>
        <begin position="198"/>
        <end position="249"/>
    </location>
</feature>
<keyword evidence="4" id="KW-0238">DNA-binding</keyword>
<keyword evidence="1 2" id="KW-0175">Coiled coil</keyword>
<feature type="coiled-coil region" evidence="2">
    <location>
        <begin position="24"/>
        <end position="58"/>
    </location>
</feature>
<dbReference type="PANTHER" id="PTHR14043:SF5">
    <property type="entry name" value="HOMEOBOX PROTEIN CUT-LIKE 2"/>
    <property type="match status" value="1"/>
</dbReference>
<organism evidence="4 5">
    <name type="scientific">Ophiophagus hannah</name>
    <name type="common">King cobra</name>
    <name type="synonym">Naja hannah</name>
    <dbReference type="NCBI Taxonomy" id="8665"/>
    <lineage>
        <taxon>Eukaryota</taxon>
        <taxon>Metazoa</taxon>
        <taxon>Chordata</taxon>
        <taxon>Craniata</taxon>
        <taxon>Vertebrata</taxon>
        <taxon>Euteleostomi</taxon>
        <taxon>Lepidosauria</taxon>
        <taxon>Squamata</taxon>
        <taxon>Bifurcata</taxon>
        <taxon>Unidentata</taxon>
        <taxon>Episquamata</taxon>
        <taxon>Toxicofera</taxon>
        <taxon>Serpentes</taxon>
        <taxon>Colubroidea</taxon>
        <taxon>Elapidae</taxon>
        <taxon>Elapinae</taxon>
        <taxon>Ophiophagus</taxon>
    </lineage>
</organism>
<dbReference type="GO" id="GO:0005634">
    <property type="term" value="C:nucleus"/>
    <property type="evidence" value="ECO:0007669"/>
    <property type="project" value="TreeGrafter"/>
</dbReference>
<dbReference type="Proteomes" id="UP000018936">
    <property type="component" value="Unassembled WGS sequence"/>
</dbReference>
<gene>
    <name evidence="4" type="primary">CUX2</name>
    <name evidence="4" type="ORF">L345_02548</name>
</gene>